<comment type="similarity">
    <text evidence="4 12">Belongs to the aldose epimerase family.</text>
</comment>
<dbReference type="InterPro" id="IPR018052">
    <property type="entry name" value="Ald1_epimerase_CS"/>
</dbReference>
<dbReference type="GO" id="GO:0033499">
    <property type="term" value="P:galactose catabolic process via UDP-galactose, Leloir pathway"/>
    <property type="evidence" value="ECO:0007669"/>
    <property type="project" value="TreeGrafter"/>
</dbReference>
<dbReference type="GO" id="GO:0005737">
    <property type="term" value="C:cytoplasm"/>
    <property type="evidence" value="ECO:0007669"/>
    <property type="project" value="UniProtKB-SubCell"/>
</dbReference>
<dbReference type="PROSITE" id="PS51257">
    <property type="entry name" value="PROKAR_LIPOPROTEIN"/>
    <property type="match status" value="1"/>
</dbReference>
<proteinExistence type="inferred from homology"/>
<evidence type="ECO:0000313" key="13">
    <source>
        <dbReference type="EMBL" id="BDI32355.1"/>
    </source>
</evidence>
<protein>
    <recommendedName>
        <fullName evidence="7 12">Aldose 1-epimerase</fullName>
        <ecNumber evidence="6 12">5.1.3.3</ecNumber>
    </recommendedName>
</protein>
<dbReference type="PROSITE" id="PS00545">
    <property type="entry name" value="ALDOSE_1_EPIMERASE"/>
    <property type="match status" value="1"/>
</dbReference>
<dbReference type="InterPro" id="IPR008183">
    <property type="entry name" value="Aldose_1/G6P_1-epimerase"/>
</dbReference>
<keyword evidence="8" id="KW-0963">Cytoplasm</keyword>
<evidence type="ECO:0000256" key="1">
    <source>
        <dbReference type="ARBA" id="ARBA00001614"/>
    </source>
</evidence>
<comment type="subunit">
    <text evidence="5">Monomer.</text>
</comment>
<evidence type="ECO:0000256" key="2">
    <source>
        <dbReference type="ARBA" id="ARBA00004496"/>
    </source>
</evidence>
<dbReference type="CDD" id="cd09019">
    <property type="entry name" value="galactose_mutarotase_like"/>
    <property type="match status" value="1"/>
</dbReference>
<evidence type="ECO:0000256" key="4">
    <source>
        <dbReference type="ARBA" id="ARBA00006206"/>
    </source>
</evidence>
<dbReference type="RefSeq" id="WP_119321963.1">
    <property type="nucleotide sequence ID" value="NZ_AP025739.1"/>
</dbReference>
<dbReference type="PIRSF" id="PIRSF005096">
    <property type="entry name" value="GALM"/>
    <property type="match status" value="1"/>
</dbReference>
<dbReference type="Pfam" id="PF01263">
    <property type="entry name" value="Aldose_epim"/>
    <property type="match status" value="1"/>
</dbReference>
<dbReference type="Gene3D" id="2.70.98.10">
    <property type="match status" value="1"/>
</dbReference>
<organism evidence="13 14">
    <name type="scientific">Capsulimonas corticalis</name>
    <dbReference type="NCBI Taxonomy" id="2219043"/>
    <lineage>
        <taxon>Bacteria</taxon>
        <taxon>Bacillati</taxon>
        <taxon>Armatimonadota</taxon>
        <taxon>Armatimonadia</taxon>
        <taxon>Capsulimonadales</taxon>
        <taxon>Capsulimonadaceae</taxon>
        <taxon>Capsulimonas</taxon>
    </lineage>
</organism>
<keyword evidence="14" id="KW-1185">Reference proteome</keyword>
<dbReference type="InterPro" id="IPR014718">
    <property type="entry name" value="GH-type_carb-bd"/>
</dbReference>
<dbReference type="GO" id="GO:0006006">
    <property type="term" value="P:glucose metabolic process"/>
    <property type="evidence" value="ECO:0007669"/>
    <property type="project" value="TreeGrafter"/>
</dbReference>
<evidence type="ECO:0000256" key="10">
    <source>
        <dbReference type="ARBA" id="ARBA00023235"/>
    </source>
</evidence>
<evidence type="ECO:0000256" key="8">
    <source>
        <dbReference type="ARBA" id="ARBA00022490"/>
    </source>
</evidence>
<dbReference type="AlphaFoldDB" id="A0A402CX97"/>
<evidence type="ECO:0000256" key="12">
    <source>
        <dbReference type="PIRNR" id="PIRNR005096"/>
    </source>
</evidence>
<dbReference type="InterPro" id="IPR011013">
    <property type="entry name" value="Gal_mutarotase_sf_dom"/>
</dbReference>
<keyword evidence="9" id="KW-0597">Phosphoprotein</keyword>
<dbReference type="KEGG" id="ccot:CCAX7_44060"/>
<dbReference type="EMBL" id="AP025739">
    <property type="protein sequence ID" value="BDI32355.1"/>
    <property type="molecule type" value="Genomic_DNA"/>
</dbReference>
<evidence type="ECO:0000256" key="9">
    <source>
        <dbReference type="ARBA" id="ARBA00022553"/>
    </source>
</evidence>
<dbReference type="PANTHER" id="PTHR10091:SF0">
    <property type="entry name" value="GALACTOSE MUTAROTASE"/>
    <property type="match status" value="1"/>
</dbReference>
<keyword evidence="11 12" id="KW-0119">Carbohydrate metabolism</keyword>
<dbReference type="OrthoDB" id="9779408at2"/>
<dbReference type="SUPFAM" id="SSF74650">
    <property type="entry name" value="Galactose mutarotase-like"/>
    <property type="match status" value="1"/>
</dbReference>
<dbReference type="InterPro" id="IPR015443">
    <property type="entry name" value="Aldose_1-epimerase"/>
</dbReference>
<accession>A0A402CX97</accession>
<comment type="catalytic activity">
    <reaction evidence="1 12">
        <text>alpha-D-glucose = beta-D-glucose</text>
        <dbReference type="Rhea" id="RHEA:10264"/>
        <dbReference type="ChEBI" id="CHEBI:15903"/>
        <dbReference type="ChEBI" id="CHEBI:17925"/>
        <dbReference type="EC" id="5.1.3.3"/>
    </reaction>
</comment>
<name>A0A402CX97_9BACT</name>
<sequence length="379" mass="40795">MKTVAQSFYSLALVAALAGGACAASRDTITQKSFGTAPGGKAVSLYTLTNKNGVQVTITNYGGILTSVKTPDRRGNFGDIALGFDSVSGYVKNPGPYFGALVGRYANRIAKGRFTLDGKTYQLAVNNGVNHLHGGKIGFDKKIWTAKPLHRAGGVGLALTLVSPDGDENFPGALTVKAVYTLSDDNALKIDYTATTSKDTIVNLTNHSYWNLNGAGNGDILGQTMMLNADRYTPIDKTSIPLGPLARVAGTPFDFRKATPIGARIDKDNQQLKNGAGYDHNFVLNQPGHQMILAARAYSPQSGRVLSVFTDQPGIQLYTGNFLDGTFSGKGGKVYKKHYGFALETQHYPDSPNQPKYPTTKLKPGQVYRYTTIFKFSTR</sequence>
<evidence type="ECO:0000256" key="7">
    <source>
        <dbReference type="ARBA" id="ARBA00014165"/>
    </source>
</evidence>
<keyword evidence="10 12" id="KW-0413">Isomerase</keyword>
<evidence type="ECO:0000256" key="5">
    <source>
        <dbReference type="ARBA" id="ARBA00011245"/>
    </source>
</evidence>
<dbReference type="PANTHER" id="PTHR10091">
    <property type="entry name" value="ALDOSE-1-EPIMERASE"/>
    <property type="match status" value="1"/>
</dbReference>
<comment type="pathway">
    <text evidence="3 12">Carbohydrate metabolism; hexose metabolism.</text>
</comment>
<dbReference type="GO" id="GO:0004034">
    <property type="term" value="F:aldose 1-epimerase activity"/>
    <property type="evidence" value="ECO:0007669"/>
    <property type="project" value="UniProtKB-EC"/>
</dbReference>
<evidence type="ECO:0000256" key="3">
    <source>
        <dbReference type="ARBA" id="ARBA00005028"/>
    </source>
</evidence>
<dbReference type="InterPro" id="IPR047215">
    <property type="entry name" value="Galactose_mutarotase-like"/>
</dbReference>
<gene>
    <name evidence="13" type="primary">galM_1</name>
    <name evidence="13" type="ORF">CCAX7_44060</name>
</gene>
<dbReference type="NCBIfam" id="NF008277">
    <property type="entry name" value="PRK11055.1"/>
    <property type="match status" value="1"/>
</dbReference>
<evidence type="ECO:0000256" key="6">
    <source>
        <dbReference type="ARBA" id="ARBA00013185"/>
    </source>
</evidence>
<dbReference type="EC" id="5.1.3.3" evidence="6 12"/>
<dbReference type="FunFam" id="2.70.98.10:FF:000003">
    <property type="entry name" value="Aldose 1-epimerase"/>
    <property type="match status" value="1"/>
</dbReference>
<dbReference type="GO" id="GO:0030246">
    <property type="term" value="F:carbohydrate binding"/>
    <property type="evidence" value="ECO:0007669"/>
    <property type="project" value="InterPro"/>
</dbReference>
<comment type="subcellular location">
    <subcellularLocation>
        <location evidence="2">Cytoplasm</location>
    </subcellularLocation>
</comment>
<evidence type="ECO:0000313" key="14">
    <source>
        <dbReference type="Proteomes" id="UP000287394"/>
    </source>
</evidence>
<dbReference type="Proteomes" id="UP000287394">
    <property type="component" value="Chromosome"/>
</dbReference>
<reference evidence="13 14" key="1">
    <citation type="journal article" date="2019" name="Int. J. Syst. Evol. Microbiol.">
        <title>Capsulimonas corticalis gen. nov., sp. nov., an aerobic capsulated bacterium, of a novel bacterial order, Capsulimonadales ord. nov., of the class Armatimonadia of the phylum Armatimonadetes.</title>
        <authorList>
            <person name="Li J."/>
            <person name="Kudo C."/>
            <person name="Tonouchi A."/>
        </authorList>
    </citation>
    <scope>NUCLEOTIDE SEQUENCE [LARGE SCALE GENOMIC DNA]</scope>
    <source>
        <strain evidence="13 14">AX-7</strain>
    </source>
</reference>
<evidence type="ECO:0000256" key="11">
    <source>
        <dbReference type="ARBA" id="ARBA00023277"/>
    </source>
</evidence>